<name>A0ABS3TGC4_9BACT</name>
<reference evidence="2 3" key="1">
    <citation type="submission" date="2021-03" db="EMBL/GenBank/DDBJ databases">
        <authorList>
            <person name="Kim M.K."/>
        </authorList>
    </citation>
    <scope>NUCLEOTIDE SEQUENCE [LARGE SCALE GENOMIC DNA]</scope>
    <source>
        <strain evidence="2 3">BT507</strain>
    </source>
</reference>
<proteinExistence type="predicted"/>
<feature type="domain" description="NadR/Ttd14 AAA" evidence="1">
    <location>
        <begin position="3"/>
        <end position="163"/>
    </location>
</feature>
<evidence type="ECO:0000313" key="3">
    <source>
        <dbReference type="Proteomes" id="UP000670527"/>
    </source>
</evidence>
<dbReference type="InterPro" id="IPR052735">
    <property type="entry name" value="NAD_biosynth-regulator"/>
</dbReference>
<protein>
    <submittedName>
        <fullName evidence="2">ATP-binding protein</fullName>
    </submittedName>
</protein>
<dbReference type="InterPro" id="IPR027417">
    <property type="entry name" value="P-loop_NTPase"/>
</dbReference>
<dbReference type="InterPro" id="IPR038727">
    <property type="entry name" value="NadR/Ttd14_AAA_dom"/>
</dbReference>
<dbReference type="SUPFAM" id="SSF52540">
    <property type="entry name" value="P-loop containing nucleoside triphosphate hydrolases"/>
    <property type="match status" value="1"/>
</dbReference>
<comment type="caution">
    <text evidence="2">The sequence shown here is derived from an EMBL/GenBank/DDBJ whole genome shotgun (WGS) entry which is preliminary data.</text>
</comment>
<dbReference type="PANTHER" id="PTHR37512:SF1">
    <property type="entry name" value="NADR_TTD14 AAA DOMAIN-CONTAINING PROTEIN"/>
    <property type="match status" value="1"/>
</dbReference>
<keyword evidence="2" id="KW-0067">ATP-binding</keyword>
<evidence type="ECO:0000313" key="2">
    <source>
        <dbReference type="EMBL" id="MBO3272702.1"/>
    </source>
</evidence>
<sequence length="179" mass="19949">MLRVSLTGPESTGKSTLSRLLAAHYGTAHAPEYARTYLDQRGPTYTLPDLEAIARGQLAAEVQATAEAAAAGKPVVFFDTDLVVIKIWAEHAFGQCPTWITDHLHQHPHDLTLLLDVDLPWEPDPLREHPDPAQRQYFYEWYRRELQGLPSQFVEVGGPPTERLVQAVAAVDALLRNSC</sequence>
<gene>
    <name evidence="2" type="ORF">J4D97_18780</name>
</gene>
<evidence type="ECO:0000259" key="1">
    <source>
        <dbReference type="Pfam" id="PF13521"/>
    </source>
</evidence>
<dbReference type="Gene3D" id="3.40.50.300">
    <property type="entry name" value="P-loop containing nucleotide triphosphate hydrolases"/>
    <property type="match status" value="1"/>
</dbReference>
<dbReference type="EMBL" id="JAGETX010000016">
    <property type="protein sequence ID" value="MBO3272702.1"/>
    <property type="molecule type" value="Genomic_DNA"/>
</dbReference>
<dbReference type="PANTHER" id="PTHR37512">
    <property type="entry name" value="TRIFUNCTIONAL NAD BIOSYNTHESIS/REGULATOR PROTEIN NADR"/>
    <property type="match status" value="1"/>
</dbReference>
<dbReference type="RefSeq" id="WP_208308916.1">
    <property type="nucleotide sequence ID" value="NZ_JAGETX010000016.1"/>
</dbReference>
<accession>A0ABS3TGC4</accession>
<dbReference type="Proteomes" id="UP000670527">
    <property type="component" value="Unassembled WGS sequence"/>
</dbReference>
<dbReference type="GO" id="GO:0005524">
    <property type="term" value="F:ATP binding"/>
    <property type="evidence" value="ECO:0007669"/>
    <property type="project" value="UniProtKB-KW"/>
</dbReference>
<keyword evidence="2" id="KW-0547">Nucleotide-binding</keyword>
<dbReference type="Pfam" id="PF13521">
    <property type="entry name" value="AAA_28"/>
    <property type="match status" value="1"/>
</dbReference>
<keyword evidence="3" id="KW-1185">Reference proteome</keyword>
<organism evidence="2 3">
    <name type="scientific">Hymenobacter defluvii</name>
    <dbReference type="NCBI Taxonomy" id="2054411"/>
    <lineage>
        <taxon>Bacteria</taxon>
        <taxon>Pseudomonadati</taxon>
        <taxon>Bacteroidota</taxon>
        <taxon>Cytophagia</taxon>
        <taxon>Cytophagales</taxon>
        <taxon>Hymenobacteraceae</taxon>
        <taxon>Hymenobacter</taxon>
    </lineage>
</organism>